<comment type="caution">
    <text evidence="2">The sequence shown here is derived from an EMBL/GenBank/DDBJ whole genome shotgun (WGS) entry which is preliminary data.</text>
</comment>
<organism evidence="2 3">
    <name type="scientific">Rhizocola hellebori</name>
    <dbReference type="NCBI Taxonomy" id="1392758"/>
    <lineage>
        <taxon>Bacteria</taxon>
        <taxon>Bacillati</taxon>
        <taxon>Actinomycetota</taxon>
        <taxon>Actinomycetes</taxon>
        <taxon>Micromonosporales</taxon>
        <taxon>Micromonosporaceae</taxon>
        <taxon>Rhizocola</taxon>
    </lineage>
</organism>
<proteinExistence type="predicted"/>
<protein>
    <submittedName>
        <fullName evidence="2">Uncharacterized protein</fullName>
    </submittedName>
</protein>
<feature type="transmembrane region" description="Helical" evidence="1">
    <location>
        <begin position="185"/>
        <end position="206"/>
    </location>
</feature>
<keyword evidence="1" id="KW-0472">Membrane</keyword>
<sequence length="221" mass="23430">MRWLLALYPAAWRERYGPEMGQLLDDLKHRPWPARLAMAVDLARGAVDAHVTKESLMSTDTRRALKQGVVVGLLVWAALSVEIVLSNVVFPSREDDDTVSVLVAYLVIFASLAAVGILASRTAVSTGGLALAGAIAGALIGALTIGTFLAIDNMFLDIVSQQQTKIDALARSGQTSMRSFINHSLLSGIVFLTAFLALAGAGLAAFSGSLARVRRARVGKV</sequence>
<reference evidence="2" key="1">
    <citation type="submission" date="2021-01" db="EMBL/GenBank/DDBJ databases">
        <title>Whole genome shotgun sequence of Rhizocola hellebori NBRC 109834.</title>
        <authorList>
            <person name="Komaki H."/>
            <person name="Tamura T."/>
        </authorList>
    </citation>
    <scope>NUCLEOTIDE SEQUENCE</scope>
    <source>
        <strain evidence="2">NBRC 109834</strain>
    </source>
</reference>
<keyword evidence="3" id="KW-1185">Reference proteome</keyword>
<dbReference type="EMBL" id="BONY01000006">
    <property type="protein sequence ID" value="GIH03169.1"/>
    <property type="molecule type" value="Genomic_DNA"/>
</dbReference>
<dbReference type="AlphaFoldDB" id="A0A8J3Q4A3"/>
<feature type="transmembrane region" description="Helical" evidence="1">
    <location>
        <begin position="131"/>
        <end position="151"/>
    </location>
</feature>
<keyword evidence="1" id="KW-1133">Transmembrane helix</keyword>
<accession>A0A8J3Q4A3</accession>
<name>A0A8J3Q4A3_9ACTN</name>
<gene>
    <name evidence="2" type="ORF">Rhe02_12360</name>
</gene>
<dbReference type="Proteomes" id="UP000612899">
    <property type="component" value="Unassembled WGS sequence"/>
</dbReference>
<evidence type="ECO:0000313" key="2">
    <source>
        <dbReference type="EMBL" id="GIH03169.1"/>
    </source>
</evidence>
<feature type="transmembrane region" description="Helical" evidence="1">
    <location>
        <begin position="69"/>
        <end position="90"/>
    </location>
</feature>
<evidence type="ECO:0000256" key="1">
    <source>
        <dbReference type="SAM" id="Phobius"/>
    </source>
</evidence>
<evidence type="ECO:0000313" key="3">
    <source>
        <dbReference type="Proteomes" id="UP000612899"/>
    </source>
</evidence>
<feature type="transmembrane region" description="Helical" evidence="1">
    <location>
        <begin position="102"/>
        <end position="119"/>
    </location>
</feature>
<keyword evidence="1" id="KW-0812">Transmembrane</keyword>